<gene>
    <name evidence="1" type="ORF">HMPREF2531_05298</name>
</gene>
<evidence type="ECO:0000313" key="2">
    <source>
        <dbReference type="Proteomes" id="UP000070319"/>
    </source>
</evidence>
<dbReference type="PATRIC" id="fig|329854.7.peg.5370"/>
<evidence type="ECO:0000313" key="1">
    <source>
        <dbReference type="EMBL" id="KXT40522.1"/>
    </source>
</evidence>
<protein>
    <submittedName>
        <fullName evidence="1">Uncharacterized protein</fullName>
    </submittedName>
</protein>
<dbReference type="RefSeq" id="WP_061438333.1">
    <property type="nucleotide sequence ID" value="NZ_KQ968742.1"/>
</dbReference>
<dbReference type="Proteomes" id="UP000070319">
    <property type="component" value="Unassembled WGS sequence"/>
</dbReference>
<dbReference type="AlphaFoldDB" id="A0A139KMW2"/>
<reference evidence="1 2" key="1">
    <citation type="submission" date="2016-02" db="EMBL/GenBank/DDBJ databases">
        <authorList>
            <person name="Wen L."/>
            <person name="He K."/>
            <person name="Yang H."/>
        </authorList>
    </citation>
    <scope>NUCLEOTIDE SEQUENCE [LARGE SCALE GENOMIC DNA]</scope>
    <source>
        <strain evidence="1 2">KLE1704</strain>
    </source>
</reference>
<proteinExistence type="predicted"/>
<sequence>MEMTMTGIQAMQWAKEISKLPNGCFTIAFFPCSRHRGEAMPNLTVKEGCKWRTQLPEERFSIDSDNFFLFSDAGGEPKMCYRILIRYMGFPQDGFKLHKIDWL</sequence>
<dbReference type="EMBL" id="LTDF01000178">
    <property type="protein sequence ID" value="KXT40522.1"/>
    <property type="molecule type" value="Genomic_DNA"/>
</dbReference>
<name>A0A139KMW2_9BACE</name>
<accession>A0A139KMW2</accession>
<organism evidence="1">
    <name type="scientific">Bacteroides intestinalis</name>
    <dbReference type="NCBI Taxonomy" id="329854"/>
    <lineage>
        <taxon>Bacteria</taxon>
        <taxon>Pseudomonadati</taxon>
        <taxon>Bacteroidota</taxon>
        <taxon>Bacteroidia</taxon>
        <taxon>Bacteroidales</taxon>
        <taxon>Bacteroidaceae</taxon>
        <taxon>Bacteroides</taxon>
    </lineage>
</organism>
<comment type="caution">
    <text evidence="1">The sequence shown here is derived from an EMBL/GenBank/DDBJ whole genome shotgun (WGS) entry which is preliminary data.</text>
</comment>